<keyword evidence="3" id="KW-1003">Cell membrane</keyword>
<keyword evidence="4 7" id="KW-0812">Transmembrane</keyword>
<evidence type="ECO:0000256" key="3">
    <source>
        <dbReference type="ARBA" id="ARBA00022475"/>
    </source>
</evidence>
<sequence>MRSMLAIANIVLPVFALIIAGYVLRRRNVLSTNACTELNRFVVYLALPALMIDVMVNSTWSELYQPEFFYAFELGVFIIFFAVLAFHWLKTKNLTSATIDATSASYANTGYIGLPLCALTFGADKLGPAMVAAILTVSANFAVSIVFIEASSQSGKSVWTTLKNVGVSLCKNPLIAAPVIAGAFCATGLQLPHGVLQSIKLLGGAASPCALVATGLFLAQRQESSSSAVAIELVILKLIAQPLIAWYFAFHVFNMPPLWAKSAVILSALPTGTGPFMLAELYGKGGGIASRTIFLTTVLGILTLSVWLTIL</sequence>
<dbReference type="Pfam" id="PF03547">
    <property type="entry name" value="Mem_trans"/>
    <property type="match status" value="1"/>
</dbReference>
<evidence type="ECO:0000256" key="4">
    <source>
        <dbReference type="ARBA" id="ARBA00022692"/>
    </source>
</evidence>
<evidence type="ECO:0000256" key="2">
    <source>
        <dbReference type="ARBA" id="ARBA00022448"/>
    </source>
</evidence>
<evidence type="ECO:0000256" key="6">
    <source>
        <dbReference type="ARBA" id="ARBA00023136"/>
    </source>
</evidence>
<organism evidence="8 9">
    <name type="scientific">Oxalobacter formigenes OXCC13</name>
    <dbReference type="NCBI Taxonomy" id="556269"/>
    <lineage>
        <taxon>Bacteria</taxon>
        <taxon>Pseudomonadati</taxon>
        <taxon>Pseudomonadota</taxon>
        <taxon>Betaproteobacteria</taxon>
        <taxon>Burkholderiales</taxon>
        <taxon>Oxalobacteraceae</taxon>
        <taxon>Oxalobacter</taxon>
    </lineage>
</organism>
<dbReference type="PANTHER" id="PTHR36838:SF3">
    <property type="entry name" value="TRANSPORTER AUXIN EFFLUX CARRIER EC FAMILY"/>
    <property type="match status" value="1"/>
</dbReference>
<keyword evidence="9" id="KW-1185">Reference proteome</keyword>
<dbReference type="STRING" id="847.BRW83_1399"/>
<keyword evidence="5 7" id="KW-1133">Transmembrane helix</keyword>
<dbReference type="EMBL" id="GG658170">
    <property type="protein sequence ID" value="EEO29787.1"/>
    <property type="molecule type" value="Genomic_DNA"/>
</dbReference>
<dbReference type="AlphaFoldDB" id="C3X9B1"/>
<evidence type="ECO:0000256" key="1">
    <source>
        <dbReference type="ARBA" id="ARBA00004141"/>
    </source>
</evidence>
<protein>
    <submittedName>
        <fullName evidence="8">Transporter, auxin efflux carrier (AEC) family protein</fullName>
    </submittedName>
</protein>
<feature type="transmembrane region" description="Helical" evidence="7">
    <location>
        <begin position="37"/>
        <end position="56"/>
    </location>
</feature>
<evidence type="ECO:0000256" key="5">
    <source>
        <dbReference type="ARBA" id="ARBA00022989"/>
    </source>
</evidence>
<dbReference type="HOGENOM" id="CLU_056175_2_1_4"/>
<gene>
    <name evidence="8" type="ORF">OFBG_00815</name>
</gene>
<feature type="transmembrane region" description="Helical" evidence="7">
    <location>
        <begin position="129"/>
        <end position="148"/>
    </location>
</feature>
<feature type="transmembrane region" description="Helical" evidence="7">
    <location>
        <begin position="101"/>
        <end position="123"/>
    </location>
</feature>
<feature type="transmembrane region" description="Helical" evidence="7">
    <location>
        <begin position="231"/>
        <end position="253"/>
    </location>
</feature>
<dbReference type="GO" id="GO:0055085">
    <property type="term" value="P:transmembrane transport"/>
    <property type="evidence" value="ECO:0007669"/>
    <property type="project" value="InterPro"/>
</dbReference>
<comment type="subcellular location">
    <subcellularLocation>
        <location evidence="1">Membrane</location>
        <topology evidence="1">Multi-pass membrane protein</topology>
    </subcellularLocation>
</comment>
<feature type="transmembrane region" description="Helical" evidence="7">
    <location>
        <begin position="6"/>
        <end position="25"/>
    </location>
</feature>
<name>C3X9B1_OXAFO</name>
<dbReference type="GO" id="GO:0016020">
    <property type="term" value="C:membrane"/>
    <property type="evidence" value="ECO:0007669"/>
    <property type="project" value="UniProtKB-SubCell"/>
</dbReference>
<dbReference type="Proteomes" id="UP000005089">
    <property type="component" value="Unassembled WGS sequence"/>
</dbReference>
<dbReference type="PANTHER" id="PTHR36838">
    <property type="entry name" value="AUXIN EFFLUX CARRIER FAMILY PROTEIN"/>
    <property type="match status" value="1"/>
</dbReference>
<keyword evidence="2" id="KW-0813">Transport</keyword>
<accession>C3X9B1</accession>
<evidence type="ECO:0000313" key="9">
    <source>
        <dbReference type="Proteomes" id="UP000005089"/>
    </source>
</evidence>
<dbReference type="eggNOG" id="COG0679">
    <property type="taxonomic scope" value="Bacteria"/>
</dbReference>
<keyword evidence="6 7" id="KW-0472">Membrane</keyword>
<evidence type="ECO:0000313" key="8">
    <source>
        <dbReference type="EMBL" id="EEO29787.1"/>
    </source>
</evidence>
<feature type="transmembrane region" description="Helical" evidence="7">
    <location>
        <begin position="169"/>
        <end position="189"/>
    </location>
</feature>
<feature type="transmembrane region" description="Helical" evidence="7">
    <location>
        <begin position="68"/>
        <end position="89"/>
    </location>
</feature>
<feature type="transmembrane region" description="Helical" evidence="7">
    <location>
        <begin position="293"/>
        <end position="310"/>
    </location>
</feature>
<dbReference type="InterPro" id="IPR004776">
    <property type="entry name" value="Mem_transp_PIN-like"/>
</dbReference>
<evidence type="ECO:0000256" key="7">
    <source>
        <dbReference type="SAM" id="Phobius"/>
    </source>
</evidence>
<feature type="transmembrane region" description="Helical" evidence="7">
    <location>
        <begin position="201"/>
        <end position="219"/>
    </location>
</feature>
<proteinExistence type="predicted"/>
<reference evidence="8 9" key="1">
    <citation type="submission" date="2009-02" db="EMBL/GenBank/DDBJ databases">
        <title>The Genome Sequence of Oxalobacter formigenes OXCC13.</title>
        <authorList>
            <consortium name="The Broad Institute Genome Sequencing Platform"/>
            <person name="Ward D."/>
            <person name="Young S.K."/>
            <person name="Kodira C.D."/>
            <person name="Zeng Q."/>
            <person name="Koehrsen M."/>
            <person name="Alvarado L."/>
            <person name="Berlin A."/>
            <person name="Borenstein D."/>
            <person name="Chen Z."/>
            <person name="Engels R."/>
            <person name="Freedman E."/>
            <person name="Gellesch M."/>
            <person name="Goldberg J."/>
            <person name="Griggs A."/>
            <person name="Gujja S."/>
            <person name="Heiman D."/>
            <person name="Hepburn T."/>
            <person name="Howarth C."/>
            <person name="Jen D."/>
            <person name="Larson L."/>
            <person name="Lewis B."/>
            <person name="Mehta T."/>
            <person name="Park D."/>
            <person name="Pearson M."/>
            <person name="Roberts A."/>
            <person name="Saif S."/>
            <person name="Shea T."/>
            <person name="Shenoy N."/>
            <person name="Sisk P."/>
            <person name="Stolte C."/>
            <person name="Sykes S."/>
            <person name="Walk T."/>
            <person name="White J."/>
            <person name="Yandava C."/>
            <person name="Allison M.J."/>
            <person name="Lander E."/>
            <person name="Nusbaum C."/>
            <person name="Galagan J."/>
            <person name="Birren B."/>
        </authorList>
    </citation>
    <scope>NUCLEOTIDE SEQUENCE [LARGE SCALE GENOMIC DNA]</scope>
    <source>
        <strain evidence="8 9">OXCC13</strain>
    </source>
</reference>